<evidence type="ECO:0000313" key="10">
    <source>
        <dbReference type="Proteomes" id="UP000054172"/>
    </source>
</evidence>
<feature type="domain" description="ComEC/Rec2-related protein" evidence="8">
    <location>
        <begin position="307"/>
        <end position="573"/>
    </location>
</feature>
<keyword evidence="2" id="KW-1003">Cell membrane</keyword>
<evidence type="ECO:0000256" key="2">
    <source>
        <dbReference type="ARBA" id="ARBA00022475"/>
    </source>
</evidence>
<feature type="region of interest" description="Disordered" evidence="6">
    <location>
        <begin position="1"/>
        <end position="51"/>
    </location>
</feature>
<evidence type="ECO:0000256" key="4">
    <source>
        <dbReference type="ARBA" id="ARBA00022989"/>
    </source>
</evidence>
<accession>A0A0Q4AZE5</accession>
<protein>
    <recommendedName>
        <fullName evidence="8">ComEC/Rec2-related protein domain-containing protein</fullName>
    </recommendedName>
</protein>
<feature type="transmembrane region" description="Helical" evidence="7">
    <location>
        <begin position="327"/>
        <end position="350"/>
    </location>
</feature>
<dbReference type="NCBIfam" id="TIGR00360">
    <property type="entry name" value="ComEC_N-term"/>
    <property type="match status" value="1"/>
</dbReference>
<dbReference type="InterPro" id="IPR004477">
    <property type="entry name" value="ComEC_N"/>
</dbReference>
<dbReference type="PANTHER" id="PTHR30619">
    <property type="entry name" value="DNA INTERNALIZATION/COMPETENCE PROTEIN COMEC/REC2"/>
    <property type="match status" value="1"/>
</dbReference>
<feature type="compositionally biased region" description="Basic and acidic residues" evidence="6">
    <location>
        <begin position="25"/>
        <end position="39"/>
    </location>
</feature>
<feature type="transmembrane region" description="Helical" evidence="7">
    <location>
        <begin position="505"/>
        <end position="529"/>
    </location>
</feature>
<comment type="subcellular location">
    <subcellularLocation>
        <location evidence="1">Cell membrane</location>
        <topology evidence="1">Multi-pass membrane protein</topology>
    </subcellularLocation>
</comment>
<evidence type="ECO:0000313" key="9">
    <source>
        <dbReference type="EMBL" id="KQM09491.1"/>
    </source>
</evidence>
<dbReference type="STRING" id="1702214.AL399_01625"/>
<dbReference type="Pfam" id="PF03772">
    <property type="entry name" value="Competence"/>
    <property type="match status" value="1"/>
</dbReference>
<feature type="transmembrane region" description="Helical" evidence="7">
    <location>
        <begin position="433"/>
        <end position="451"/>
    </location>
</feature>
<feature type="transmembrane region" description="Helical" evidence="7">
    <location>
        <begin position="107"/>
        <end position="132"/>
    </location>
</feature>
<feature type="transmembrane region" description="Helical" evidence="7">
    <location>
        <begin position="458"/>
        <end position="475"/>
    </location>
</feature>
<organism evidence="9 10">
    <name type="scientific">Candidatus [Bacteroides] periocalifornicus</name>
    <dbReference type="NCBI Taxonomy" id="1702214"/>
    <lineage>
        <taxon>Bacteria</taxon>
        <taxon>Pseudomonadati</taxon>
        <taxon>Bacteroidota</taxon>
    </lineage>
</organism>
<evidence type="ECO:0000256" key="5">
    <source>
        <dbReference type="ARBA" id="ARBA00023136"/>
    </source>
</evidence>
<dbReference type="PANTHER" id="PTHR30619:SF1">
    <property type="entry name" value="RECOMBINATION PROTEIN 2"/>
    <property type="match status" value="1"/>
</dbReference>
<dbReference type="Proteomes" id="UP000054172">
    <property type="component" value="Unassembled WGS sequence"/>
</dbReference>
<proteinExistence type="predicted"/>
<gene>
    <name evidence="9" type="ORF">AL399_01625</name>
</gene>
<comment type="caution">
    <text evidence="9">The sequence shown here is derived from an EMBL/GenBank/DDBJ whole genome shotgun (WGS) entry which is preliminary data.</text>
</comment>
<feature type="compositionally biased region" description="Polar residues" evidence="6">
    <location>
        <begin position="10"/>
        <end position="19"/>
    </location>
</feature>
<evidence type="ECO:0000256" key="1">
    <source>
        <dbReference type="ARBA" id="ARBA00004651"/>
    </source>
</evidence>
<keyword evidence="5 7" id="KW-0472">Membrane</keyword>
<feature type="transmembrane region" description="Helical" evidence="7">
    <location>
        <begin position="556"/>
        <end position="579"/>
    </location>
</feature>
<dbReference type="AlphaFoldDB" id="A0A0Q4AZE5"/>
<keyword evidence="4 7" id="KW-1133">Transmembrane helix</keyword>
<evidence type="ECO:0000256" key="7">
    <source>
        <dbReference type="SAM" id="Phobius"/>
    </source>
</evidence>
<dbReference type="InterPro" id="IPR052159">
    <property type="entry name" value="Competence_DNA_uptake"/>
</dbReference>
<feature type="transmembrane region" description="Helical" evidence="7">
    <location>
        <begin position="82"/>
        <end position="100"/>
    </location>
</feature>
<evidence type="ECO:0000256" key="3">
    <source>
        <dbReference type="ARBA" id="ARBA00022692"/>
    </source>
</evidence>
<dbReference type="GO" id="GO:0005886">
    <property type="term" value="C:plasma membrane"/>
    <property type="evidence" value="ECO:0007669"/>
    <property type="project" value="UniProtKB-SubCell"/>
</dbReference>
<reference evidence="9" key="1">
    <citation type="submission" date="2015-08" db="EMBL/GenBank/DDBJ databases">
        <title>Candidatus Bacteriodes Periocalifornicus.</title>
        <authorList>
            <person name="McLean J.S."/>
            <person name="Kelley S."/>
        </authorList>
    </citation>
    <scope>NUCLEOTIDE SEQUENCE [LARGE SCALE GENOMIC DNA]</scope>
    <source>
        <strain evidence="9">12B</strain>
    </source>
</reference>
<dbReference type="PATRIC" id="fig|1702214.3.peg.1922"/>
<evidence type="ECO:0000256" key="6">
    <source>
        <dbReference type="SAM" id="MobiDB-lite"/>
    </source>
</evidence>
<dbReference type="EMBL" id="LIIK01000004">
    <property type="protein sequence ID" value="KQM09491.1"/>
    <property type="molecule type" value="Genomic_DNA"/>
</dbReference>
<sequence>METEKRENAESTPCDSQQPAAPKAEPIDISRLDWGDSKNKGRKNPHSVASRPPAQDLWAVWFLLPYLVGIFIARYHPLAIPLLEGSLGVLVLSLVLFFALRRLTAVAGYGLIVLAHAILGVLGYCNGSLAWLEVSGSPPNNSLISNVVEIIIAPAIKSSRGSTQVQVIARYTPARPEHAPIASTPTASIPEEMPAGGWLATSERAMLYFSTADSLLVRADVGDRFLVLARPLPSRTNSSTGGFDYNGWLHIQGISYSLGTPTGTATKLMPNQNWEYRAWAASIRQDAVERFRLAGLKGDELGLVAALTVGDRKLLSPEIRQTFSKIGIAHVLALSGLHVGFVYGVLLLLCRFIPGNSLLQRLLRYGLPLLGVVFFALVAGGSPSLVRAVVMLFFFSLSHILPGRRASFSALAGAALCLLLYDPRALFSVGFQFSFAAVAGILLFASPLMGLVRTHCKFLHYCWGVLCVSLAAQVGTLPLQLYYFGVLPTAGLVINLLVIPLTSVLVPAAVILAMLPGASFAATALGIVVEWLAKSIDRISALAVQIPGSQIEGIEVAAWVAVVFALGIVLLGVAANGGISQLQARVKRRVQKQPTVRYL</sequence>
<name>A0A0Q4AZE5_9BACT</name>
<keyword evidence="3 7" id="KW-0812">Transmembrane</keyword>
<keyword evidence="10" id="KW-1185">Reference proteome</keyword>
<feature type="transmembrane region" description="Helical" evidence="7">
    <location>
        <begin position="481"/>
        <end position="498"/>
    </location>
</feature>
<feature type="transmembrane region" description="Helical" evidence="7">
    <location>
        <begin position="57"/>
        <end position="76"/>
    </location>
</feature>
<evidence type="ECO:0000259" key="8">
    <source>
        <dbReference type="Pfam" id="PF03772"/>
    </source>
</evidence>